<protein>
    <submittedName>
        <fullName evidence="9">C-type cytochrome</fullName>
    </submittedName>
</protein>
<dbReference type="SUPFAM" id="SSF46626">
    <property type="entry name" value="Cytochrome c"/>
    <property type="match status" value="2"/>
</dbReference>
<organism evidence="9 10">
    <name type="scientific">Lichenicoccus roseus</name>
    <dbReference type="NCBI Taxonomy" id="2683649"/>
    <lineage>
        <taxon>Bacteria</taxon>
        <taxon>Pseudomonadati</taxon>
        <taxon>Pseudomonadota</taxon>
        <taxon>Alphaproteobacteria</taxon>
        <taxon>Acetobacterales</taxon>
        <taxon>Acetobacteraceae</taxon>
        <taxon>Lichenicoccus</taxon>
    </lineage>
</organism>
<gene>
    <name evidence="9" type="ORF">FE263_05385</name>
</gene>
<dbReference type="Proteomes" id="UP000305654">
    <property type="component" value="Unassembled WGS sequence"/>
</dbReference>
<dbReference type="InterPro" id="IPR036909">
    <property type="entry name" value="Cyt_c-like_dom_sf"/>
</dbReference>
<dbReference type="InterPro" id="IPR002327">
    <property type="entry name" value="Cyt_c_1A/1B"/>
</dbReference>
<name>A0A5R9JBY5_9PROT</name>
<feature type="region of interest" description="Disordered" evidence="7">
    <location>
        <begin position="313"/>
        <end position="333"/>
    </location>
</feature>
<dbReference type="PANTHER" id="PTHR11961">
    <property type="entry name" value="CYTOCHROME C"/>
    <property type="match status" value="1"/>
</dbReference>
<feature type="region of interest" description="Disordered" evidence="7">
    <location>
        <begin position="169"/>
        <end position="206"/>
    </location>
</feature>
<evidence type="ECO:0000256" key="6">
    <source>
        <dbReference type="PROSITE-ProRule" id="PRU00433"/>
    </source>
</evidence>
<dbReference type="PRINTS" id="PR00604">
    <property type="entry name" value="CYTCHRMECIAB"/>
</dbReference>
<evidence type="ECO:0000256" key="4">
    <source>
        <dbReference type="ARBA" id="ARBA00022982"/>
    </source>
</evidence>
<evidence type="ECO:0000256" key="7">
    <source>
        <dbReference type="SAM" id="MobiDB-lite"/>
    </source>
</evidence>
<evidence type="ECO:0000256" key="3">
    <source>
        <dbReference type="ARBA" id="ARBA00022723"/>
    </source>
</evidence>
<feature type="compositionally biased region" description="Low complexity" evidence="7">
    <location>
        <begin position="180"/>
        <end position="203"/>
    </location>
</feature>
<dbReference type="GO" id="GO:0046872">
    <property type="term" value="F:metal ion binding"/>
    <property type="evidence" value="ECO:0007669"/>
    <property type="project" value="UniProtKB-KW"/>
</dbReference>
<evidence type="ECO:0000256" key="2">
    <source>
        <dbReference type="ARBA" id="ARBA00022617"/>
    </source>
</evidence>
<dbReference type="GO" id="GO:0009055">
    <property type="term" value="F:electron transfer activity"/>
    <property type="evidence" value="ECO:0007669"/>
    <property type="project" value="InterPro"/>
</dbReference>
<keyword evidence="2 6" id="KW-0349">Heme</keyword>
<keyword evidence="3 6" id="KW-0479">Metal-binding</keyword>
<dbReference type="GO" id="GO:0020037">
    <property type="term" value="F:heme binding"/>
    <property type="evidence" value="ECO:0007669"/>
    <property type="project" value="InterPro"/>
</dbReference>
<keyword evidence="1" id="KW-0813">Transport</keyword>
<keyword evidence="4" id="KW-0249">Electron transport</keyword>
<evidence type="ECO:0000313" key="9">
    <source>
        <dbReference type="EMBL" id="TLU72896.1"/>
    </source>
</evidence>
<feature type="domain" description="Cytochrome c" evidence="8">
    <location>
        <begin position="67"/>
        <end position="168"/>
    </location>
</feature>
<dbReference type="Gene3D" id="1.10.760.10">
    <property type="entry name" value="Cytochrome c-like domain"/>
    <property type="match status" value="2"/>
</dbReference>
<dbReference type="PROSITE" id="PS51007">
    <property type="entry name" value="CYTC"/>
    <property type="match status" value="2"/>
</dbReference>
<dbReference type="AlphaFoldDB" id="A0A5R9JBY5"/>
<dbReference type="Pfam" id="PF00034">
    <property type="entry name" value="Cytochrom_C"/>
    <property type="match status" value="2"/>
</dbReference>
<evidence type="ECO:0000256" key="5">
    <source>
        <dbReference type="ARBA" id="ARBA00023004"/>
    </source>
</evidence>
<sequence>MDSTELNKIMAAFLTAGIVFGLGGVLGGKLIHSPRPEHPAFAIVSALPEGVSAAPREVPIAALLAHADPAKGQSDAAKLCGACHSFNKGGATMVGPNLYNVVMAPIAEGDGYDFSAGLKAHHGKWTFDDMSAWLKDPKAYAPGTKMAFAGIANGRQRADVVDYLRTLSDSPQPLPPVPKEAPAAAATAAAGSAPAAPAGPSFAEEVGHADPKLGEAAAGRYCGACHSFDQGGAALVGPNLYNVVDRAIAAAPGYSYSAALTAKHAAWTYANLNAWLTDPRGYAPGNKMGFAGIPSEKQRAAVVAYLRSLSPNPHPISGAGAGGADKPGQGAHK</sequence>
<dbReference type="EMBL" id="VCDI01000002">
    <property type="protein sequence ID" value="TLU72896.1"/>
    <property type="molecule type" value="Genomic_DNA"/>
</dbReference>
<evidence type="ECO:0000256" key="1">
    <source>
        <dbReference type="ARBA" id="ARBA00022448"/>
    </source>
</evidence>
<keyword evidence="5 6" id="KW-0408">Iron</keyword>
<comment type="caution">
    <text evidence="9">The sequence shown here is derived from an EMBL/GenBank/DDBJ whole genome shotgun (WGS) entry which is preliminary data.</text>
</comment>
<feature type="domain" description="Cytochrome c" evidence="8">
    <location>
        <begin position="209"/>
        <end position="310"/>
    </location>
</feature>
<proteinExistence type="predicted"/>
<dbReference type="RefSeq" id="WP_138324970.1">
    <property type="nucleotide sequence ID" value="NZ_VCDI01000002.1"/>
</dbReference>
<dbReference type="InterPro" id="IPR009056">
    <property type="entry name" value="Cyt_c-like_dom"/>
</dbReference>
<reference evidence="9 10" key="1">
    <citation type="submission" date="2019-05" db="EMBL/GenBank/DDBJ databases">
        <authorList>
            <person name="Pankratov T."/>
            <person name="Grouzdev D."/>
        </authorList>
    </citation>
    <scope>NUCLEOTIDE SEQUENCE [LARGE SCALE GENOMIC DNA]</scope>
    <source>
        <strain evidence="9 10">KEBCLARHB70R</strain>
    </source>
</reference>
<keyword evidence="10" id="KW-1185">Reference proteome</keyword>
<accession>A0A5R9JBY5</accession>
<evidence type="ECO:0000313" key="10">
    <source>
        <dbReference type="Proteomes" id="UP000305654"/>
    </source>
</evidence>
<evidence type="ECO:0000259" key="8">
    <source>
        <dbReference type="PROSITE" id="PS51007"/>
    </source>
</evidence>
<dbReference type="OrthoDB" id="9805828at2"/>